<sequence>MRRIPTLMPSSPAEKFLDDFRAETWIHSEQHNLSLESSCAEIEKQLQLIPIPNESFLAAHRIAEISKDQCVWEILGQYVWYSAGTVSLILNEFLNVVASIEIRTSARHIQHASDLLLLLESVAHNTFTFQFFLNSEIPRILLTELQSAPRRRLPHDVIVSLLSVFNCLLTRKICEIHSMLIRNGILDAVNFIIEREGQDYGTLIVSLSILCNISSCTELERMNTPNIDYVQPVCKGLDKALMHIRETPADDNAVLNLVILCMHSLAHDFKNVKIMYNLKQLKELVWNQNTVKNYLARGADRDELRYGVQEALGRLQKRVNTICTEHKNTQQQIPLKEVTIPSDLERVIDQILAEDKYEYEGSKMGGNEQNKNQTIVNENTEDEILNVSKIEQPNSQQNQQSNSETNKDKQHQTNQSRKSTLTREVLLKRALIQQFQIQQQQMAETRMKENQIISQGQQTAPKPVALNSSAADTGQNN</sequence>
<feature type="compositionally biased region" description="Low complexity" evidence="1">
    <location>
        <begin position="394"/>
        <end position="403"/>
    </location>
</feature>
<protein>
    <submittedName>
        <fullName evidence="2">Uncharacterized protein</fullName>
    </submittedName>
</protein>
<feature type="region of interest" description="Disordered" evidence="1">
    <location>
        <begin position="391"/>
        <end position="422"/>
    </location>
</feature>
<proteinExistence type="predicted"/>
<dbReference type="GO" id="GO:0006402">
    <property type="term" value="P:mRNA catabolic process"/>
    <property type="evidence" value="ECO:0007669"/>
    <property type="project" value="InterPro"/>
</dbReference>
<feature type="region of interest" description="Disordered" evidence="1">
    <location>
        <begin position="448"/>
        <end position="477"/>
    </location>
</feature>
<dbReference type="OrthoDB" id="1183224at2759"/>
<dbReference type="Gene3D" id="1.25.10.10">
    <property type="entry name" value="Leucine-rich Repeat Variant"/>
    <property type="match status" value="1"/>
</dbReference>
<evidence type="ECO:0000313" key="3">
    <source>
        <dbReference type="Proteomes" id="UP000324800"/>
    </source>
</evidence>
<dbReference type="Pfam" id="PF04078">
    <property type="entry name" value="Rcd1"/>
    <property type="match status" value="1"/>
</dbReference>
<comment type="caution">
    <text evidence="2">The sequence shown here is derived from an EMBL/GenBank/DDBJ whole genome shotgun (WGS) entry which is preliminary data.</text>
</comment>
<accession>A0A5J4VKG8</accession>
<dbReference type="EMBL" id="SNRW01006442">
    <property type="protein sequence ID" value="KAA6383072.1"/>
    <property type="molecule type" value="Genomic_DNA"/>
</dbReference>
<evidence type="ECO:0000256" key="1">
    <source>
        <dbReference type="SAM" id="MobiDB-lite"/>
    </source>
</evidence>
<gene>
    <name evidence="2" type="ORF">EZS28_021403</name>
</gene>
<organism evidence="2 3">
    <name type="scientific">Streblomastix strix</name>
    <dbReference type="NCBI Taxonomy" id="222440"/>
    <lineage>
        <taxon>Eukaryota</taxon>
        <taxon>Metamonada</taxon>
        <taxon>Preaxostyla</taxon>
        <taxon>Oxymonadida</taxon>
        <taxon>Streblomastigidae</taxon>
        <taxon>Streblomastix</taxon>
    </lineage>
</organism>
<dbReference type="AlphaFoldDB" id="A0A5J4VKG8"/>
<name>A0A5J4VKG8_9EUKA</name>
<evidence type="ECO:0000313" key="2">
    <source>
        <dbReference type="EMBL" id="KAA6383072.1"/>
    </source>
</evidence>
<reference evidence="2 3" key="1">
    <citation type="submission" date="2019-03" db="EMBL/GenBank/DDBJ databases">
        <title>Single cell metagenomics reveals metabolic interactions within the superorganism composed of flagellate Streblomastix strix and complex community of Bacteroidetes bacteria on its surface.</title>
        <authorList>
            <person name="Treitli S.C."/>
            <person name="Kolisko M."/>
            <person name="Husnik F."/>
            <person name="Keeling P."/>
            <person name="Hampl V."/>
        </authorList>
    </citation>
    <scope>NUCLEOTIDE SEQUENCE [LARGE SCALE GENOMIC DNA]</scope>
    <source>
        <strain evidence="2">ST1C</strain>
    </source>
</reference>
<dbReference type="InterPro" id="IPR011989">
    <property type="entry name" value="ARM-like"/>
</dbReference>
<dbReference type="GO" id="GO:0030014">
    <property type="term" value="C:CCR4-NOT complex"/>
    <property type="evidence" value="ECO:0007669"/>
    <property type="project" value="InterPro"/>
</dbReference>
<feature type="compositionally biased region" description="Polar residues" evidence="1">
    <location>
        <begin position="451"/>
        <end position="477"/>
    </location>
</feature>
<dbReference type="Proteomes" id="UP000324800">
    <property type="component" value="Unassembled WGS sequence"/>
</dbReference>
<dbReference type="InterPro" id="IPR007216">
    <property type="entry name" value="CNOT9"/>
</dbReference>